<dbReference type="InParanoid" id="A0A0R0FKQ7"/>
<evidence type="ECO:0000313" key="2">
    <source>
        <dbReference type="EnsemblPlants" id="KRH03954"/>
    </source>
</evidence>
<evidence type="ECO:0000313" key="3">
    <source>
        <dbReference type="Proteomes" id="UP000008827"/>
    </source>
</evidence>
<evidence type="ECO:0000313" key="1">
    <source>
        <dbReference type="EMBL" id="KRH03954.1"/>
    </source>
</evidence>
<organism evidence="1">
    <name type="scientific">Glycine max</name>
    <name type="common">Soybean</name>
    <name type="synonym">Glycine hispida</name>
    <dbReference type="NCBI Taxonomy" id="3847"/>
    <lineage>
        <taxon>Eukaryota</taxon>
        <taxon>Viridiplantae</taxon>
        <taxon>Streptophyta</taxon>
        <taxon>Embryophyta</taxon>
        <taxon>Tracheophyta</taxon>
        <taxon>Spermatophyta</taxon>
        <taxon>Magnoliopsida</taxon>
        <taxon>eudicotyledons</taxon>
        <taxon>Gunneridae</taxon>
        <taxon>Pentapetalae</taxon>
        <taxon>rosids</taxon>
        <taxon>fabids</taxon>
        <taxon>Fabales</taxon>
        <taxon>Fabaceae</taxon>
        <taxon>Papilionoideae</taxon>
        <taxon>50 kb inversion clade</taxon>
        <taxon>NPAAA clade</taxon>
        <taxon>indigoferoid/millettioid clade</taxon>
        <taxon>Phaseoleae</taxon>
        <taxon>Glycine</taxon>
        <taxon>Glycine subgen. Soja</taxon>
    </lineage>
</organism>
<reference evidence="2" key="2">
    <citation type="submission" date="2018-02" db="UniProtKB">
        <authorList>
            <consortium name="EnsemblPlants"/>
        </authorList>
    </citation>
    <scope>IDENTIFICATION</scope>
    <source>
        <strain evidence="2">Williams 82</strain>
    </source>
</reference>
<reference evidence="1" key="3">
    <citation type="submission" date="2018-07" db="EMBL/GenBank/DDBJ databases">
        <title>WGS assembly of Glycine max.</title>
        <authorList>
            <person name="Schmutz J."/>
            <person name="Cannon S."/>
            <person name="Schlueter J."/>
            <person name="Ma J."/>
            <person name="Mitros T."/>
            <person name="Nelson W."/>
            <person name="Hyten D."/>
            <person name="Song Q."/>
            <person name="Thelen J."/>
            <person name="Cheng J."/>
            <person name="Xu D."/>
            <person name="Hellsten U."/>
            <person name="May G."/>
            <person name="Yu Y."/>
            <person name="Sakurai T."/>
            <person name="Umezawa T."/>
            <person name="Bhattacharyya M."/>
            <person name="Sandhu D."/>
            <person name="Valliyodan B."/>
            <person name="Lindquist E."/>
            <person name="Peto M."/>
            <person name="Grant D."/>
            <person name="Shu S."/>
            <person name="Goodstein D."/>
            <person name="Barry K."/>
            <person name="Futrell-Griggs M."/>
            <person name="Abernathy B."/>
            <person name="Du J."/>
            <person name="Tian Z."/>
            <person name="Zhu L."/>
            <person name="Gill N."/>
            <person name="Joshi T."/>
            <person name="Libault M."/>
            <person name="Sethuraman A."/>
            <person name="Zhang X."/>
            <person name="Shinozaki K."/>
            <person name="Nguyen H."/>
            <person name="Wing R."/>
            <person name="Cregan P."/>
            <person name="Specht J."/>
            <person name="Grimwood J."/>
            <person name="Rokhsar D."/>
            <person name="Stacey G."/>
            <person name="Shoemaker R."/>
            <person name="Jackson S."/>
        </authorList>
    </citation>
    <scope>NUCLEOTIDE SEQUENCE</scope>
    <source>
        <tissue evidence="1">Callus</tissue>
    </source>
</reference>
<sequence>MLVCPQAVTLGKKQTKSFIRVETCSSLETPVSSIVISMMYCLMFGHKFPCHHYSYYEWIFFIHMGHLLGQIQMVFVYS</sequence>
<dbReference type="EMBL" id="CM000850">
    <property type="protein sequence ID" value="KRH03954.1"/>
    <property type="molecule type" value="Genomic_DNA"/>
</dbReference>
<name>A0A0R0FKQ7_SOYBN</name>
<dbReference type="EnsemblPlants" id="KRH03954">
    <property type="protein sequence ID" value="KRH03954"/>
    <property type="gene ID" value="GLYMA_17G129400"/>
</dbReference>
<reference evidence="1 2" key="1">
    <citation type="journal article" date="2010" name="Nature">
        <title>Genome sequence of the palaeopolyploid soybean.</title>
        <authorList>
            <person name="Schmutz J."/>
            <person name="Cannon S.B."/>
            <person name="Schlueter J."/>
            <person name="Ma J."/>
            <person name="Mitros T."/>
            <person name="Nelson W."/>
            <person name="Hyten D.L."/>
            <person name="Song Q."/>
            <person name="Thelen J.J."/>
            <person name="Cheng J."/>
            <person name="Xu D."/>
            <person name="Hellsten U."/>
            <person name="May G.D."/>
            <person name="Yu Y."/>
            <person name="Sakurai T."/>
            <person name="Umezawa T."/>
            <person name="Bhattacharyya M.K."/>
            <person name="Sandhu D."/>
            <person name="Valliyodan B."/>
            <person name="Lindquist E."/>
            <person name="Peto M."/>
            <person name="Grant D."/>
            <person name="Shu S."/>
            <person name="Goodstein D."/>
            <person name="Barry K."/>
            <person name="Futrell-Griggs M."/>
            <person name="Abernathy B."/>
            <person name="Du J."/>
            <person name="Tian Z."/>
            <person name="Zhu L."/>
            <person name="Gill N."/>
            <person name="Joshi T."/>
            <person name="Libault M."/>
            <person name="Sethuraman A."/>
            <person name="Zhang X.-C."/>
            <person name="Shinozaki K."/>
            <person name="Nguyen H.T."/>
            <person name="Wing R.A."/>
            <person name="Cregan P."/>
            <person name="Specht J."/>
            <person name="Grimwood J."/>
            <person name="Rokhsar D."/>
            <person name="Stacey G."/>
            <person name="Shoemaker R.C."/>
            <person name="Jackson S.A."/>
        </authorList>
    </citation>
    <scope>NUCLEOTIDE SEQUENCE [LARGE SCALE GENOMIC DNA]</scope>
    <source>
        <strain evidence="2">cv. Williams 82</strain>
        <tissue evidence="1">Callus</tissue>
    </source>
</reference>
<dbReference type="AlphaFoldDB" id="A0A0R0FKQ7"/>
<gene>
    <name evidence="1" type="ORF">GLYMA_17G129400</name>
</gene>
<protein>
    <submittedName>
        <fullName evidence="1 2">Uncharacterized protein</fullName>
    </submittedName>
</protein>
<accession>A0A0R0FKQ7</accession>
<dbReference type="Proteomes" id="UP000008827">
    <property type="component" value="Chromosome 17"/>
</dbReference>
<dbReference type="Gramene" id="KRH03954">
    <property type="protein sequence ID" value="KRH03954"/>
    <property type="gene ID" value="GLYMA_17G129400"/>
</dbReference>
<proteinExistence type="predicted"/>
<keyword evidence="3" id="KW-1185">Reference proteome</keyword>